<keyword evidence="1" id="KW-0812">Transmembrane</keyword>
<proteinExistence type="predicted"/>
<sequence>MMIITFISFIIFMVSCVLTEMLIILVIVAHKTCRCSSSIAFSCRKTFDLIKMLFATLIQALAFMHGVASQLEPTLWRHCLSKTLLLRQMICLHSAALFDESTECYANIATSVCLVLIRIQTTESVAVKGKRTTDGSCLILDCGRKLLYRIIMLELSESWTRYTSNVHARINLSTMVHASAKGRFSCIVVLLAGQFMQGFSLDKTKDEVKVEFQD</sequence>
<dbReference type="Proteomes" id="UP000026915">
    <property type="component" value="Chromosome 5"/>
</dbReference>
<dbReference type="InParanoid" id="A0A061ETB0"/>
<organism evidence="2 3">
    <name type="scientific">Theobroma cacao</name>
    <name type="common">Cacao</name>
    <name type="synonym">Cocoa</name>
    <dbReference type="NCBI Taxonomy" id="3641"/>
    <lineage>
        <taxon>Eukaryota</taxon>
        <taxon>Viridiplantae</taxon>
        <taxon>Streptophyta</taxon>
        <taxon>Embryophyta</taxon>
        <taxon>Tracheophyta</taxon>
        <taxon>Spermatophyta</taxon>
        <taxon>Magnoliopsida</taxon>
        <taxon>eudicotyledons</taxon>
        <taxon>Gunneridae</taxon>
        <taxon>Pentapetalae</taxon>
        <taxon>rosids</taxon>
        <taxon>malvids</taxon>
        <taxon>Malvales</taxon>
        <taxon>Malvaceae</taxon>
        <taxon>Byttnerioideae</taxon>
        <taxon>Theobroma</taxon>
    </lineage>
</organism>
<reference evidence="2 3" key="1">
    <citation type="journal article" date="2013" name="Genome Biol.">
        <title>The genome sequence of the most widely cultivated cacao type and its use to identify candidate genes regulating pod color.</title>
        <authorList>
            <person name="Motamayor J.C."/>
            <person name="Mockaitis K."/>
            <person name="Schmutz J."/>
            <person name="Haiminen N."/>
            <person name="Iii D.L."/>
            <person name="Cornejo O."/>
            <person name="Findley S.D."/>
            <person name="Zheng P."/>
            <person name="Utro F."/>
            <person name="Royaert S."/>
            <person name="Saski C."/>
            <person name="Jenkins J."/>
            <person name="Podicheti R."/>
            <person name="Zhao M."/>
            <person name="Scheffler B.E."/>
            <person name="Stack J.C."/>
            <person name="Feltus F.A."/>
            <person name="Mustiga G.M."/>
            <person name="Amores F."/>
            <person name="Phillips W."/>
            <person name="Marelli J.P."/>
            <person name="May G.D."/>
            <person name="Shapiro H."/>
            <person name="Ma J."/>
            <person name="Bustamante C.D."/>
            <person name="Schnell R.J."/>
            <person name="Main D."/>
            <person name="Gilbert D."/>
            <person name="Parida L."/>
            <person name="Kuhn D.N."/>
        </authorList>
    </citation>
    <scope>NUCLEOTIDE SEQUENCE [LARGE SCALE GENOMIC DNA]</scope>
    <source>
        <strain evidence="3">cv. Matina 1-6</strain>
    </source>
</reference>
<keyword evidence="1" id="KW-0472">Membrane</keyword>
<evidence type="ECO:0000313" key="2">
    <source>
        <dbReference type="EMBL" id="EOY07893.1"/>
    </source>
</evidence>
<dbReference type="HOGENOM" id="CLU_1291001_0_0_1"/>
<protein>
    <submittedName>
        <fullName evidence="2">Uncharacterized protein</fullName>
    </submittedName>
</protein>
<keyword evidence="1" id="KW-1133">Transmembrane helix</keyword>
<evidence type="ECO:0000313" key="3">
    <source>
        <dbReference type="Proteomes" id="UP000026915"/>
    </source>
</evidence>
<accession>A0A061ETB0</accession>
<feature type="transmembrane region" description="Helical" evidence="1">
    <location>
        <begin position="6"/>
        <end position="28"/>
    </location>
</feature>
<dbReference type="AlphaFoldDB" id="A0A061ETB0"/>
<dbReference type="Gramene" id="EOY07893">
    <property type="protein sequence ID" value="EOY07893"/>
    <property type="gene ID" value="TCM_022210"/>
</dbReference>
<gene>
    <name evidence="2" type="ORF">TCM_022210</name>
</gene>
<keyword evidence="3" id="KW-1185">Reference proteome</keyword>
<feature type="transmembrane region" description="Helical" evidence="1">
    <location>
        <begin position="49"/>
        <end position="68"/>
    </location>
</feature>
<evidence type="ECO:0000256" key="1">
    <source>
        <dbReference type="SAM" id="Phobius"/>
    </source>
</evidence>
<name>A0A061ETB0_THECC</name>
<dbReference type="EMBL" id="CM001883">
    <property type="protein sequence ID" value="EOY07893.1"/>
    <property type="molecule type" value="Genomic_DNA"/>
</dbReference>